<dbReference type="InterPro" id="IPR051448">
    <property type="entry name" value="CdaR-like_regulators"/>
</dbReference>
<evidence type="ECO:0000259" key="2">
    <source>
        <dbReference type="Pfam" id="PF13556"/>
    </source>
</evidence>
<dbReference type="Pfam" id="PF14361">
    <property type="entry name" value="RsbRD_N"/>
    <property type="match status" value="1"/>
</dbReference>
<comment type="similarity">
    <text evidence="1">Belongs to the CdaR family.</text>
</comment>
<protein>
    <recommendedName>
        <fullName evidence="7">Regulator of polyketide synthase expression</fullName>
    </recommendedName>
</protein>
<reference evidence="5 6" key="1">
    <citation type="journal article" date="2013" name="Biodegradation">
        <title>Quantitative proteomic analysis of ibuprofen-degrading Patulibacter sp. strain I11.</title>
        <authorList>
            <person name="Almeida B."/>
            <person name="Kjeldal H."/>
            <person name="Lolas I."/>
            <person name="Knudsen A.D."/>
            <person name="Carvalho G."/>
            <person name="Nielsen K.L."/>
            <person name="Barreto Crespo M.T."/>
            <person name="Stensballe A."/>
            <person name="Nielsen J.L."/>
        </authorList>
    </citation>
    <scope>NUCLEOTIDE SEQUENCE [LARGE SCALE GENOMIC DNA]</scope>
    <source>
        <strain evidence="5 6">I11</strain>
    </source>
</reference>
<evidence type="ECO:0000313" key="5">
    <source>
        <dbReference type="EMBL" id="EHN09741.1"/>
    </source>
</evidence>
<dbReference type="Gene3D" id="1.10.10.2840">
    <property type="entry name" value="PucR C-terminal helix-turn-helix domain"/>
    <property type="match status" value="1"/>
</dbReference>
<proteinExistence type="inferred from homology"/>
<evidence type="ECO:0000256" key="1">
    <source>
        <dbReference type="ARBA" id="ARBA00006754"/>
    </source>
</evidence>
<dbReference type="InterPro" id="IPR025751">
    <property type="entry name" value="RsbRD_N_dom"/>
</dbReference>
<feature type="domain" description="PucR C-terminal helix-turn-helix" evidence="2">
    <location>
        <begin position="345"/>
        <end position="401"/>
    </location>
</feature>
<evidence type="ECO:0008006" key="7">
    <source>
        <dbReference type="Google" id="ProtNLM"/>
    </source>
</evidence>
<dbReference type="Pfam" id="PF17853">
    <property type="entry name" value="GGDEF_2"/>
    <property type="match status" value="1"/>
</dbReference>
<feature type="domain" description="CdaR GGDEF-like" evidence="4">
    <location>
        <begin position="192"/>
        <end position="298"/>
    </location>
</feature>
<name>H0E9A2_9ACTN</name>
<evidence type="ECO:0000313" key="6">
    <source>
        <dbReference type="Proteomes" id="UP000005143"/>
    </source>
</evidence>
<comment type="caution">
    <text evidence="5">The sequence shown here is derived from an EMBL/GenBank/DDBJ whole genome shotgun (WGS) entry which is preliminary data.</text>
</comment>
<dbReference type="PANTHER" id="PTHR33744">
    <property type="entry name" value="CARBOHYDRATE DIACID REGULATOR"/>
    <property type="match status" value="1"/>
</dbReference>
<dbReference type="EMBL" id="AGUD01000255">
    <property type="protein sequence ID" value="EHN09741.1"/>
    <property type="molecule type" value="Genomic_DNA"/>
</dbReference>
<dbReference type="Proteomes" id="UP000005143">
    <property type="component" value="Unassembled WGS sequence"/>
</dbReference>
<dbReference type="AlphaFoldDB" id="H0E9A2"/>
<organism evidence="5 6">
    <name type="scientific">Patulibacter medicamentivorans</name>
    <dbReference type="NCBI Taxonomy" id="1097667"/>
    <lineage>
        <taxon>Bacteria</taxon>
        <taxon>Bacillati</taxon>
        <taxon>Actinomycetota</taxon>
        <taxon>Thermoleophilia</taxon>
        <taxon>Solirubrobacterales</taxon>
        <taxon>Patulibacteraceae</taxon>
        <taxon>Patulibacter</taxon>
    </lineage>
</organism>
<sequence length="416" mass="44681">MPEPPRWEPPSAVAAGRIRAVAERMLDGFDPMIAEVSNAILASTPALASDPVLAAETRASTSANVMRWIRATIAHPGAPVGHDAPPEALDLARDVARRGMGHDELLTAYRQGQNVTWRAWMRCAQEEQLDGEDLVAVLDYGSRSLFGYVDGILGVLAQQMDAEREALIDGALNRRRETVMLVLDGAPIAPVRASAQLGYELGRRHVALILWTDGGAVAAGELERASGAIARTIGAGRPFTVPAGASALWAWVPDPDLTQLRQATELMPPGVFVTVGSIHSGLNGFRTSHGEARDAQRLVMRGPSSPRMTTYEEVRVASLASQDEERAASFIAATLGDLLAADGELRETVRVYLREDSSAPRTATLLHTHRNTILKRIARAERALPQPLAGRGLEVRLALELARWIGPAANGPRPGT</sequence>
<feature type="domain" description="RsbT co-antagonist protein RsbRD N-terminal" evidence="3">
    <location>
        <begin position="32"/>
        <end position="175"/>
    </location>
</feature>
<dbReference type="RefSeq" id="WP_007577498.1">
    <property type="nucleotide sequence ID" value="NZ_AGUD01000255.1"/>
</dbReference>
<accession>H0E9A2</accession>
<dbReference type="InterPro" id="IPR042070">
    <property type="entry name" value="PucR_C-HTH_sf"/>
</dbReference>
<keyword evidence="6" id="KW-1185">Reference proteome</keyword>
<dbReference type="InterPro" id="IPR025736">
    <property type="entry name" value="PucR_C-HTH_dom"/>
</dbReference>
<dbReference type="Pfam" id="PF13556">
    <property type="entry name" value="HTH_30"/>
    <property type="match status" value="1"/>
</dbReference>
<evidence type="ECO:0000259" key="3">
    <source>
        <dbReference type="Pfam" id="PF14361"/>
    </source>
</evidence>
<gene>
    <name evidence="5" type="ORF">PAI11_34190</name>
</gene>
<dbReference type="InterPro" id="IPR041522">
    <property type="entry name" value="CdaR_GGDEF"/>
</dbReference>
<dbReference type="PANTHER" id="PTHR33744:SF1">
    <property type="entry name" value="DNA-BINDING TRANSCRIPTIONAL ACTIVATOR ADER"/>
    <property type="match status" value="1"/>
</dbReference>
<evidence type="ECO:0000259" key="4">
    <source>
        <dbReference type="Pfam" id="PF17853"/>
    </source>
</evidence>